<accession>A0ABV5SH92</accession>
<name>A0ABV5SH92_9ACTN</name>
<organism evidence="1 2">
    <name type="scientific">Nonomuraea helvata</name>
    <dbReference type="NCBI Taxonomy" id="37484"/>
    <lineage>
        <taxon>Bacteria</taxon>
        <taxon>Bacillati</taxon>
        <taxon>Actinomycetota</taxon>
        <taxon>Actinomycetes</taxon>
        <taxon>Streptosporangiales</taxon>
        <taxon>Streptosporangiaceae</taxon>
        <taxon>Nonomuraea</taxon>
    </lineage>
</organism>
<gene>
    <name evidence="1" type="ORF">ACFFSA_45925</name>
</gene>
<evidence type="ECO:0000313" key="2">
    <source>
        <dbReference type="Proteomes" id="UP001589532"/>
    </source>
</evidence>
<dbReference type="RefSeq" id="WP_344991844.1">
    <property type="nucleotide sequence ID" value="NZ_BAAAXV010000005.1"/>
</dbReference>
<keyword evidence="2" id="KW-1185">Reference proteome</keyword>
<reference evidence="1 2" key="1">
    <citation type="submission" date="2024-09" db="EMBL/GenBank/DDBJ databases">
        <authorList>
            <person name="Sun Q."/>
            <person name="Mori K."/>
        </authorList>
    </citation>
    <scope>NUCLEOTIDE SEQUENCE [LARGE SCALE GENOMIC DNA]</scope>
    <source>
        <strain evidence="1 2">JCM 3143</strain>
    </source>
</reference>
<sequence>MADHYRDLSADYHWIFPDEIVNHPGVIGGTSAGSRAQRYAIAATAG</sequence>
<protein>
    <submittedName>
        <fullName evidence="1">Uncharacterized protein</fullName>
    </submittedName>
</protein>
<comment type="caution">
    <text evidence="1">The sequence shown here is derived from an EMBL/GenBank/DDBJ whole genome shotgun (WGS) entry which is preliminary data.</text>
</comment>
<dbReference type="EMBL" id="JBHMBW010000098">
    <property type="protein sequence ID" value="MFB9630458.1"/>
    <property type="molecule type" value="Genomic_DNA"/>
</dbReference>
<proteinExistence type="predicted"/>
<evidence type="ECO:0000313" key="1">
    <source>
        <dbReference type="EMBL" id="MFB9630458.1"/>
    </source>
</evidence>
<dbReference type="Proteomes" id="UP001589532">
    <property type="component" value="Unassembled WGS sequence"/>
</dbReference>